<dbReference type="GO" id="GO:0043190">
    <property type="term" value="C:ATP-binding cassette (ABC) transporter complex"/>
    <property type="evidence" value="ECO:0007669"/>
    <property type="project" value="InterPro"/>
</dbReference>
<dbReference type="Gene3D" id="3.40.190.10">
    <property type="entry name" value="Periplasmic binding protein-like II"/>
    <property type="match status" value="1"/>
</dbReference>
<protein>
    <submittedName>
        <fullName evidence="7">ABC transporter substrate-binding protein</fullName>
    </submittedName>
</protein>
<evidence type="ECO:0000313" key="8">
    <source>
        <dbReference type="Proteomes" id="UP000192721"/>
    </source>
</evidence>
<organism evidence="7 8">
    <name type="scientific">Chromobacterium haemolyticum</name>
    <dbReference type="NCBI Taxonomy" id="394935"/>
    <lineage>
        <taxon>Bacteria</taxon>
        <taxon>Pseudomonadati</taxon>
        <taxon>Pseudomonadota</taxon>
        <taxon>Betaproteobacteria</taxon>
        <taxon>Neisseriales</taxon>
        <taxon>Chromobacteriaceae</taxon>
        <taxon>Chromobacterium</taxon>
    </lineage>
</organism>
<evidence type="ECO:0000256" key="2">
    <source>
        <dbReference type="ARBA" id="ARBA00005695"/>
    </source>
</evidence>
<dbReference type="GO" id="GO:1904680">
    <property type="term" value="F:peptide transmembrane transporter activity"/>
    <property type="evidence" value="ECO:0007669"/>
    <property type="project" value="TreeGrafter"/>
</dbReference>
<dbReference type="PANTHER" id="PTHR30290:SF10">
    <property type="entry name" value="PERIPLASMIC OLIGOPEPTIDE-BINDING PROTEIN-RELATED"/>
    <property type="match status" value="1"/>
</dbReference>
<proteinExistence type="inferred from homology"/>
<feature type="chain" id="PRO_5012822628" evidence="5">
    <location>
        <begin position="22"/>
        <end position="595"/>
    </location>
</feature>
<evidence type="ECO:0000256" key="1">
    <source>
        <dbReference type="ARBA" id="ARBA00004196"/>
    </source>
</evidence>
<dbReference type="GO" id="GO:0015833">
    <property type="term" value="P:peptide transport"/>
    <property type="evidence" value="ECO:0007669"/>
    <property type="project" value="TreeGrafter"/>
</dbReference>
<evidence type="ECO:0000256" key="5">
    <source>
        <dbReference type="SAM" id="SignalP"/>
    </source>
</evidence>
<comment type="similarity">
    <text evidence="2">Belongs to the bacterial solute-binding protein 5 family.</text>
</comment>
<gene>
    <name evidence="7" type="ORF">B0T45_22895</name>
</gene>
<dbReference type="GO" id="GO:0030288">
    <property type="term" value="C:outer membrane-bounded periplasmic space"/>
    <property type="evidence" value="ECO:0007669"/>
    <property type="project" value="UniProtKB-ARBA"/>
</dbReference>
<evidence type="ECO:0000256" key="3">
    <source>
        <dbReference type="ARBA" id="ARBA00022448"/>
    </source>
</evidence>
<accession>A0A1W0C9R5</accession>
<keyword evidence="4 5" id="KW-0732">Signal</keyword>
<dbReference type="Pfam" id="PF00496">
    <property type="entry name" value="SBP_bac_5"/>
    <property type="match status" value="1"/>
</dbReference>
<evidence type="ECO:0000259" key="6">
    <source>
        <dbReference type="Pfam" id="PF00496"/>
    </source>
</evidence>
<dbReference type="InterPro" id="IPR039424">
    <property type="entry name" value="SBP_5"/>
</dbReference>
<feature type="domain" description="Solute-binding protein family 5" evidence="6">
    <location>
        <begin position="71"/>
        <end position="514"/>
    </location>
</feature>
<dbReference type="CDD" id="cd08505">
    <property type="entry name" value="PBP2_NikA_DppA_OppA_like_18"/>
    <property type="match status" value="1"/>
</dbReference>
<feature type="signal peptide" evidence="5">
    <location>
        <begin position="1"/>
        <end position="21"/>
    </location>
</feature>
<dbReference type="InterPro" id="IPR030678">
    <property type="entry name" value="Peptide/Ni-bd"/>
</dbReference>
<evidence type="ECO:0000313" key="7">
    <source>
        <dbReference type="EMBL" id="OQS31475.1"/>
    </source>
</evidence>
<comment type="caution">
    <text evidence="7">The sequence shown here is derived from an EMBL/GenBank/DDBJ whole genome shotgun (WGS) entry which is preliminary data.</text>
</comment>
<dbReference type="EMBL" id="MUKV01000062">
    <property type="protein sequence ID" value="OQS31475.1"/>
    <property type="molecule type" value="Genomic_DNA"/>
</dbReference>
<keyword evidence="3" id="KW-0813">Transport</keyword>
<dbReference type="Gene3D" id="3.10.105.10">
    <property type="entry name" value="Dipeptide-binding Protein, Domain 3"/>
    <property type="match status" value="1"/>
</dbReference>
<comment type="subcellular location">
    <subcellularLocation>
        <location evidence="1">Cell envelope</location>
    </subcellularLocation>
</comment>
<dbReference type="InterPro" id="IPR000914">
    <property type="entry name" value="SBP_5_dom"/>
</dbReference>
<dbReference type="Proteomes" id="UP000192721">
    <property type="component" value="Unassembled WGS sequence"/>
</dbReference>
<sequence length="595" mass="66777">MSLKRCALLALMAWGGAAASAAGAEKVLHASFNAQETGFDPAKISDVYSAAVNEHIYDSLLTFDYLARPVKVVPGVATAMPTVSDGGKTYTFHLKQGIYFAPDPAFKGKRRELTAEDFVFSIKRLSDPTVASPLSDAFTDKLIGLQGLVKKAGKGRLNYDEPVEGVRALDRYTLQLKFLQPFPPLPFMLAGSWVQAQAREVIEVYGDNSNAHPVGTGPYMLKAWKPGTSISLVRNPNFRQEVFHYEPGPDPRDQAIARQMNGKRYPQIDRIEIAVIPEEQPTWLAFKSGEVDLFSGNPSIPQPLIRQVLRLDPKDASRAELKAEYRERGIQLSRSLEEGVTFYAFNMQDPTVGGYGKARIALRRAIAMAFDQRETIRDIRRNQAVQMQYIVPPNVAGHNPNFRAAYPFNPPLANALLDQFGYKIAADGYRRQPDGQPLAIDFVTGPSAIDKQWNEYWQKAFDRIKIRVNFRVMQWNEQVKALQGCKYGLVGAAWNADYPDGDNFVQLLYGPNTGGSNYACYQSPRYDALYRQSRLLADGAERNALYDRMNKIVAGDTPWIFSDIRFVNGVAQPWVRGFKVHPNFNAIWRFLDVQK</sequence>
<evidence type="ECO:0000256" key="4">
    <source>
        <dbReference type="ARBA" id="ARBA00022729"/>
    </source>
</evidence>
<dbReference type="RefSeq" id="WP_081557093.1">
    <property type="nucleotide sequence ID" value="NZ_MUKV01000062.1"/>
</dbReference>
<dbReference type="PANTHER" id="PTHR30290">
    <property type="entry name" value="PERIPLASMIC BINDING COMPONENT OF ABC TRANSPORTER"/>
    <property type="match status" value="1"/>
</dbReference>
<dbReference type="AlphaFoldDB" id="A0A1W0C9R5"/>
<name>A0A1W0C9R5_9NEIS</name>
<dbReference type="PIRSF" id="PIRSF002741">
    <property type="entry name" value="MppA"/>
    <property type="match status" value="1"/>
</dbReference>
<reference evidence="7 8" key="1">
    <citation type="submission" date="2017-02" db="EMBL/GenBank/DDBJ databases">
        <title>Chromobacterium haemolyticum H5244.</title>
        <authorList>
            <person name="Gulvik C.A."/>
        </authorList>
    </citation>
    <scope>NUCLEOTIDE SEQUENCE [LARGE SCALE GENOMIC DNA]</scope>
    <source>
        <strain evidence="7 8">H5244</strain>
    </source>
</reference>
<dbReference type="SUPFAM" id="SSF53850">
    <property type="entry name" value="Periplasmic binding protein-like II"/>
    <property type="match status" value="1"/>
</dbReference>